<proteinExistence type="predicted"/>
<keyword evidence="1" id="KW-0732">Signal</keyword>
<feature type="signal peptide" evidence="1">
    <location>
        <begin position="1"/>
        <end position="21"/>
    </location>
</feature>
<dbReference type="Proteomes" id="UP000480548">
    <property type="component" value="Unassembled WGS sequence"/>
</dbReference>
<feature type="chain" id="PRO_5036200668" evidence="1">
    <location>
        <begin position="22"/>
        <end position="219"/>
    </location>
</feature>
<dbReference type="Proteomes" id="UP000475325">
    <property type="component" value="Unassembled WGS sequence"/>
</dbReference>
<dbReference type="EMBL" id="WIQZ01000017">
    <property type="protein sequence ID" value="KAF3140248.1"/>
    <property type="molecule type" value="Genomic_DNA"/>
</dbReference>
<protein>
    <submittedName>
        <fullName evidence="2">Uncharacterized protein</fullName>
    </submittedName>
</protein>
<dbReference type="EMBL" id="WIQW01000021">
    <property type="protein sequence ID" value="KAF3102290.1"/>
    <property type="molecule type" value="Genomic_DNA"/>
</dbReference>
<evidence type="ECO:0000256" key="1">
    <source>
        <dbReference type="SAM" id="SignalP"/>
    </source>
</evidence>
<reference evidence="4 5" key="1">
    <citation type="submission" date="2019-06" db="EMBL/GenBank/DDBJ databases">
        <authorList>
            <person name="Palmer J.M."/>
        </authorList>
    </citation>
    <scope>NUCLEOTIDE SEQUENCE [LARGE SCALE GENOMIC DNA]</scope>
    <source>
        <strain evidence="2 4">TWF102</strain>
        <strain evidence="3 5">TWF703</strain>
    </source>
</reference>
<gene>
    <name evidence="2" type="ORF">TWF102_004506</name>
    <name evidence="3" type="ORF">TWF703_003121</name>
</gene>
<evidence type="ECO:0000313" key="2">
    <source>
        <dbReference type="EMBL" id="KAF3102290.1"/>
    </source>
</evidence>
<evidence type="ECO:0000313" key="3">
    <source>
        <dbReference type="EMBL" id="KAF3140248.1"/>
    </source>
</evidence>
<accession>A0A7C8NEZ1</accession>
<comment type="caution">
    <text evidence="2">The sequence shown here is derived from an EMBL/GenBank/DDBJ whole genome shotgun (WGS) entry which is preliminary data.</text>
</comment>
<evidence type="ECO:0000313" key="5">
    <source>
        <dbReference type="Proteomes" id="UP000480548"/>
    </source>
</evidence>
<name>A0A7C8NEZ1_ORBOL</name>
<organism evidence="2 4">
    <name type="scientific">Orbilia oligospora</name>
    <name type="common">Nematode-trapping fungus</name>
    <name type="synonym">Arthrobotrys oligospora</name>
    <dbReference type="NCBI Taxonomy" id="2813651"/>
    <lineage>
        <taxon>Eukaryota</taxon>
        <taxon>Fungi</taxon>
        <taxon>Dikarya</taxon>
        <taxon>Ascomycota</taxon>
        <taxon>Pezizomycotina</taxon>
        <taxon>Orbiliomycetes</taxon>
        <taxon>Orbiliales</taxon>
        <taxon>Orbiliaceae</taxon>
        <taxon>Orbilia</taxon>
    </lineage>
</organism>
<dbReference type="AlphaFoldDB" id="A0A7C8NEZ1"/>
<evidence type="ECO:0000313" key="4">
    <source>
        <dbReference type="Proteomes" id="UP000475325"/>
    </source>
</evidence>
<sequence length="219" mass="23829">MQFSTLIQATVVALYATMAAAAAIPTFDIDSSTEDDLLAKRDGIRFTGSLYPGGPEVDLTGTLNEIIPELKKLYPDLNLVPTATTSASSPNPLLAKRVIQKPKYCISGDPADRYVIYNHALPYLKAIENLTCELPIRFGCFNVYCSPAPRANVRLCNVWPTIRRIPCKSFVEVAELIIKNCEDGPQRGIRGQIVTKYNNIGFKVGIGSAECLGTNSGLS</sequence>